<feature type="non-terminal residue" evidence="1">
    <location>
        <position position="1"/>
    </location>
</feature>
<keyword evidence="2" id="KW-1185">Reference proteome</keyword>
<dbReference type="Proteomes" id="UP000242715">
    <property type="component" value="Unassembled WGS sequence"/>
</dbReference>
<dbReference type="AlphaFoldDB" id="A0A2Z6N227"/>
<sequence>RFNKSVHTSRSKGLESEN</sequence>
<evidence type="ECO:0000313" key="2">
    <source>
        <dbReference type="Proteomes" id="UP000242715"/>
    </source>
</evidence>
<name>A0A2Z6N227_TRISU</name>
<organism evidence="1 2">
    <name type="scientific">Trifolium subterraneum</name>
    <name type="common">Subterranean clover</name>
    <dbReference type="NCBI Taxonomy" id="3900"/>
    <lineage>
        <taxon>Eukaryota</taxon>
        <taxon>Viridiplantae</taxon>
        <taxon>Streptophyta</taxon>
        <taxon>Embryophyta</taxon>
        <taxon>Tracheophyta</taxon>
        <taxon>Spermatophyta</taxon>
        <taxon>Magnoliopsida</taxon>
        <taxon>eudicotyledons</taxon>
        <taxon>Gunneridae</taxon>
        <taxon>Pentapetalae</taxon>
        <taxon>rosids</taxon>
        <taxon>fabids</taxon>
        <taxon>Fabales</taxon>
        <taxon>Fabaceae</taxon>
        <taxon>Papilionoideae</taxon>
        <taxon>50 kb inversion clade</taxon>
        <taxon>NPAAA clade</taxon>
        <taxon>Hologalegina</taxon>
        <taxon>IRL clade</taxon>
        <taxon>Trifolieae</taxon>
        <taxon>Trifolium</taxon>
    </lineage>
</organism>
<evidence type="ECO:0000313" key="1">
    <source>
        <dbReference type="EMBL" id="GAU38894.1"/>
    </source>
</evidence>
<proteinExistence type="predicted"/>
<protein>
    <submittedName>
        <fullName evidence="1">Uncharacterized protein</fullName>
    </submittedName>
</protein>
<accession>A0A2Z6N227</accession>
<dbReference type="EMBL" id="DF973735">
    <property type="protein sequence ID" value="GAU38894.1"/>
    <property type="molecule type" value="Genomic_DNA"/>
</dbReference>
<reference evidence="2" key="1">
    <citation type="journal article" date="2017" name="Front. Plant Sci.">
        <title>Climate Clever Clovers: New Paradigm to Reduce the Environmental Footprint of Ruminants by Breeding Low Methanogenic Forages Utilizing Haplotype Variation.</title>
        <authorList>
            <person name="Kaur P."/>
            <person name="Appels R."/>
            <person name="Bayer P.E."/>
            <person name="Keeble-Gagnere G."/>
            <person name="Wang J."/>
            <person name="Hirakawa H."/>
            <person name="Shirasawa K."/>
            <person name="Vercoe P."/>
            <person name="Stefanova K."/>
            <person name="Durmic Z."/>
            <person name="Nichols P."/>
            <person name="Revell C."/>
            <person name="Isobe S.N."/>
            <person name="Edwards D."/>
            <person name="Erskine W."/>
        </authorList>
    </citation>
    <scope>NUCLEOTIDE SEQUENCE [LARGE SCALE GENOMIC DNA]</scope>
    <source>
        <strain evidence="2">cv. Daliak</strain>
    </source>
</reference>
<dbReference type="OrthoDB" id="1434219at2759"/>
<gene>
    <name evidence="1" type="ORF">TSUD_67570</name>
</gene>